<dbReference type="GO" id="GO:0016491">
    <property type="term" value="F:oxidoreductase activity"/>
    <property type="evidence" value="ECO:0007669"/>
    <property type="project" value="UniProtKB-KW"/>
</dbReference>
<comment type="caution">
    <text evidence="4">The sequence shown here is derived from an EMBL/GenBank/DDBJ whole genome shotgun (WGS) entry which is preliminary data.</text>
</comment>
<dbReference type="Proteomes" id="UP000580051">
    <property type="component" value="Unassembled WGS sequence"/>
</dbReference>
<accession>A0A6V8NNE7</accession>
<dbReference type="Pfam" id="PF00890">
    <property type="entry name" value="FAD_binding_2"/>
    <property type="match status" value="1"/>
</dbReference>
<evidence type="ECO:0000259" key="3">
    <source>
        <dbReference type="Pfam" id="PF00890"/>
    </source>
</evidence>
<reference evidence="4 5" key="1">
    <citation type="journal article" date="2020" name="Front. Microbiol.">
        <title>Single-cell genomics of novel Actinobacteria with the Wood-Ljungdahl pathway discovered in a serpentinizing system.</title>
        <authorList>
            <person name="Merino N."/>
            <person name="Kawai M."/>
            <person name="Boyd E.S."/>
            <person name="Colman D.R."/>
            <person name="McGlynn S.E."/>
            <person name="Nealson K.H."/>
            <person name="Kurokawa K."/>
            <person name="Hongoh Y."/>
        </authorList>
    </citation>
    <scope>NUCLEOTIDE SEQUENCE [LARGE SCALE GENOMIC DNA]</scope>
    <source>
        <strain evidence="4 5">S06</strain>
    </source>
</reference>
<name>A0A6V8NNE7_9ACTN</name>
<keyword evidence="2" id="KW-0560">Oxidoreductase</keyword>
<sequence length="440" mass="48310">MGVSARMSDILIIGSGISGLMAAIKLAREHRVKVVSSGYGYSSLSTGNISFLNSSFCCGDVISSMGKLLKDHLYRVFDLVDLASIPPVVDILVSNQDGQNRYIPTAGGFFYPCYLVQRTMLKGDLEYLKRRRVGVLHSHYLAGSLKYVAEQRFGVSLDVEGYPYDQRRNLSEQIKELRRAEVVGIPPLPVIDPDLTHRHIEELEESTDKEIFEYISLNPSYPALRLLHSLRKAALQAGASLEAQDTGRYARIVGSRTMDNLVEAVYTLSCSYQADYYVLATGNLISGGLETFLDLEKEEVRAKEPIFGLPVIGEPEVAFHLAGDSSSEVTRSLAQGRMSKNVEDGPIRGTGDRKNGMQKDKGHLATMKTSILGSVEFRVEKSSSHPITRLRAKVDESFRTSLNNLYAIGSLVGGCELRGASDISGFSYLSGLALGSRLHL</sequence>
<dbReference type="Gene3D" id="3.50.50.60">
    <property type="entry name" value="FAD/NAD(P)-binding domain"/>
    <property type="match status" value="1"/>
</dbReference>
<evidence type="ECO:0000256" key="1">
    <source>
        <dbReference type="ARBA" id="ARBA00022630"/>
    </source>
</evidence>
<organism evidence="4 5">
    <name type="scientific">Candidatus Hakubella thermalkaliphila</name>
    <dbReference type="NCBI Taxonomy" id="2754717"/>
    <lineage>
        <taxon>Bacteria</taxon>
        <taxon>Bacillati</taxon>
        <taxon>Actinomycetota</taxon>
        <taxon>Actinomycetota incertae sedis</taxon>
        <taxon>Candidatus Hakubellales</taxon>
        <taxon>Candidatus Hakubellaceae</taxon>
        <taxon>Candidatus Hakubella</taxon>
    </lineage>
</organism>
<proteinExistence type="predicted"/>
<evidence type="ECO:0000313" key="5">
    <source>
        <dbReference type="Proteomes" id="UP000580051"/>
    </source>
</evidence>
<evidence type="ECO:0000256" key="2">
    <source>
        <dbReference type="ARBA" id="ARBA00023002"/>
    </source>
</evidence>
<dbReference type="PRINTS" id="PR00368">
    <property type="entry name" value="FADPNR"/>
</dbReference>
<dbReference type="SUPFAM" id="SSF51905">
    <property type="entry name" value="FAD/NAD(P)-binding domain"/>
    <property type="match status" value="1"/>
</dbReference>
<dbReference type="EMBL" id="BLRV01000074">
    <property type="protein sequence ID" value="GFP21633.1"/>
    <property type="molecule type" value="Genomic_DNA"/>
</dbReference>
<dbReference type="InterPro" id="IPR003953">
    <property type="entry name" value="FAD-dep_OxRdtase_2_FAD-bd"/>
</dbReference>
<keyword evidence="1" id="KW-0285">Flavoprotein</keyword>
<dbReference type="InterPro" id="IPR036188">
    <property type="entry name" value="FAD/NAD-bd_sf"/>
</dbReference>
<gene>
    <name evidence="4" type="ORF">HKBW3S06_00860</name>
</gene>
<protein>
    <recommendedName>
        <fullName evidence="3">FAD-dependent oxidoreductase 2 FAD-binding domain-containing protein</fullName>
    </recommendedName>
</protein>
<feature type="domain" description="FAD-dependent oxidoreductase 2 FAD-binding" evidence="3">
    <location>
        <begin position="9"/>
        <end position="53"/>
    </location>
</feature>
<dbReference type="AlphaFoldDB" id="A0A6V8NNE7"/>
<evidence type="ECO:0000313" key="4">
    <source>
        <dbReference type="EMBL" id="GFP21633.1"/>
    </source>
</evidence>